<keyword evidence="1" id="KW-1133">Transmembrane helix</keyword>
<evidence type="ECO:0000313" key="2">
    <source>
        <dbReference type="EMBL" id="QAB16651.1"/>
    </source>
</evidence>
<dbReference type="PANTHER" id="PTHR36974">
    <property type="entry name" value="MEMBRANE PROTEIN-RELATED"/>
    <property type="match status" value="1"/>
</dbReference>
<keyword evidence="1" id="KW-0812">Transmembrane</keyword>
<name>A0ABX5QCI3_9MICO</name>
<dbReference type="EMBL" id="CP035037">
    <property type="protein sequence ID" value="QAB16651.1"/>
    <property type="molecule type" value="Genomic_DNA"/>
</dbReference>
<organism evidence="2 3">
    <name type="scientific">Leucobacter muris</name>
    <dbReference type="NCBI Taxonomy" id="1935379"/>
    <lineage>
        <taxon>Bacteria</taxon>
        <taxon>Bacillati</taxon>
        <taxon>Actinomycetota</taxon>
        <taxon>Actinomycetes</taxon>
        <taxon>Micrococcales</taxon>
        <taxon>Microbacteriaceae</taxon>
        <taxon>Leucobacter</taxon>
    </lineage>
</organism>
<proteinExistence type="predicted"/>
<sequence length="131" mass="14262">MGGMGAHRGRHLTKTLLGAALIFVGTAHLTFARKEFQAQVPEFVPLEPDTTVVASGVAEITLGTALTVSQGRRARLVGAIAAAFFVLVFPGNVSQYLHRRNAFGLDTENKRFARLLFQPVLVALAWWSTRD</sequence>
<evidence type="ECO:0000313" key="3">
    <source>
        <dbReference type="Proteomes" id="UP000285768"/>
    </source>
</evidence>
<keyword evidence="3" id="KW-1185">Reference proteome</keyword>
<dbReference type="PANTHER" id="PTHR36974:SF1">
    <property type="entry name" value="DOXX FAMILY MEMBRANE PROTEIN"/>
    <property type="match status" value="1"/>
</dbReference>
<dbReference type="Proteomes" id="UP000285768">
    <property type="component" value="Chromosome"/>
</dbReference>
<dbReference type="RefSeq" id="WP_017884242.1">
    <property type="nucleotide sequence ID" value="NZ_CP035037.1"/>
</dbReference>
<evidence type="ECO:0008006" key="4">
    <source>
        <dbReference type="Google" id="ProtNLM"/>
    </source>
</evidence>
<evidence type="ECO:0000256" key="1">
    <source>
        <dbReference type="SAM" id="Phobius"/>
    </source>
</evidence>
<keyword evidence="1" id="KW-0472">Membrane</keyword>
<reference evidence="2 3" key="1">
    <citation type="submission" date="2019-01" db="EMBL/GenBank/DDBJ databases">
        <title>Leucobacter muris sp. nov. isolated from the nose of a laboratory mouse.</title>
        <authorList>
            <person name="Benga L."/>
            <person name="Sproeer C."/>
            <person name="Schumann P."/>
            <person name="Verbarg S."/>
            <person name="Bunk B."/>
            <person name="Engelhardt E."/>
            <person name="Benten P.M."/>
            <person name="Sager M."/>
        </authorList>
    </citation>
    <scope>NUCLEOTIDE SEQUENCE [LARGE SCALE GENOMIC DNA]</scope>
    <source>
        <strain evidence="2 3">DSM 101948</strain>
    </source>
</reference>
<protein>
    <recommendedName>
        <fullName evidence="4">DoxX family membrane protein</fullName>
    </recommendedName>
</protein>
<accession>A0ABX5QCI3</accession>
<gene>
    <name evidence="2" type="ORF">Leucomu_00700</name>
</gene>
<feature type="transmembrane region" description="Helical" evidence="1">
    <location>
        <begin position="74"/>
        <end position="91"/>
    </location>
</feature>